<evidence type="ECO:0000313" key="15">
    <source>
        <dbReference type="EMBL" id="SJZ74643.1"/>
    </source>
</evidence>
<evidence type="ECO:0000256" key="1">
    <source>
        <dbReference type="ARBA" id="ARBA00022490"/>
    </source>
</evidence>
<dbReference type="InterPro" id="IPR004101">
    <property type="entry name" value="Mur_ligase_C"/>
</dbReference>
<evidence type="ECO:0000259" key="13">
    <source>
        <dbReference type="Pfam" id="PF02875"/>
    </source>
</evidence>
<dbReference type="GO" id="GO:0008360">
    <property type="term" value="P:regulation of cell shape"/>
    <property type="evidence" value="ECO:0007669"/>
    <property type="project" value="UniProtKB-KW"/>
</dbReference>
<feature type="domain" description="Mur ligase N-terminal catalytic" evidence="12">
    <location>
        <begin position="16"/>
        <end position="84"/>
    </location>
</feature>
<evidence type="ECO:0000259" key="12">
    <source>
        <dbReference type="Pfam" id="PF01225"/>
    </source>
</evidence>
<dbReference type="HAMAP" id="MF_02019">
    <property type="entry name" value="MurF"/>
    <property type="match status" value="1"/>
</dbReference>
<keyword evidence="4 10" id="KW-0547">Nucleotide-binding</keyword>
<dbReference type="InterPro" id="IPR013221">
    <property type="entry name" value="Mur_ligase_cen"/>
</dbReference>
<keyword evidence="3 10" id="KW-0132">Cell division</keyword>
<dbReference type="STRING" id="413434.SAMN04488132_104109"/>
<dbReference type="PANTHER" id="PTHR43024">
    <property type="entry name" value="UDP-N-ACETYLMURAMOYL-TRIPEPTIDE--D-ALANYL-D-ALANINE LIGASE"/>
    <property type="match status" value="1"/>
</dbReference>
<dbReference type="Pfam" id="PF08245">
    <property type="entry name" value="Mur_ligase_M"/>
    <property type="match status" value="1"/>
</dbReference>
<keyword evidence="9 10" id="KW-0961">Cell wall biogenesis/degradation</keyword>
<dbReference type="AlphaFoldDB" id="A0A1T4N617"/>
<dbReference type="Gene3D" id="3.40.1190.10">
    <property type="entry name" value="Mur-like, catalytic domain"/>
    <property type="match status" value="1"/>
</dbReference>
<keyword evidence="16" id="KW-1185">Reference proteome</keyword>
<dbReference type="InterPro" id="IPR035911">
    <property type="entry name" value="MurE/MurF_N"/>
</dbReference>
<dbReference type="InterPro" id="IPR036615">
    <property type="entry name" value="Mur_ligase_C_dom_sf"/>
</dbReference>
<dbReference type="GO" id="GO:0005737">
    <property type="term" value="C:cytoplasm"/>
    <property type="evidence" value="ECO:0007669"/>
    <property type="project" value="UniProtKB-SubCell"/>
</dbReference>
<dbReference type="GO" id="GO:0071555">
    <property type="term" value="P:cell wall organization"/>
    <property type="evidence" value="ECO:0007669"/>
    <property type="project" value="UniProtKB-KW"/>
</dbReference>
<dbReference type="Pfam" id="PF02875">
    <property type="entry name" value="Mur_ligase_C"/>
    <property type="match status" value="1"/>
</dbReference>
<dbReference type="RefSeq" id="WP_078831094.1">
    <property type="nucleotide sequence ID" value="NZ_FUWH01000004.1"/>
</dbReference>
<evidence type="ECO:0000256" key="9">
    <source>
        <dbReference type="ARBA" id="ARBA00023316"/>
    </source>
</evidence>
<keyword evidence="8 10" id="KW-0131">Cell cycle</keyword>
<keyword evidence="2 10" id="KW-0436">Ligase</keyword>
<evidence type="ECO:0000256" key="11">
    <source>
        <dbReference type="RuleBase" id="RU004136"/>
    </source>
</evidence>
<dbReference type="Gene3D" id="3.90.190.20">
    <property type="entry name" value="Mur ligase, C-terminal domain"/>
    <property type="match status" value="1"/>
</dbReference>
<sequence length="425" mass="46193">MTISALYDIYLAHPSVQTDTRKLKSGDLFFALKGPNFNGNHFARQALDAGAAYVIADEDTGFTDSRVIRVDDTLKTLQALAHHHRMQFSIPFIAITGSNGKTTTKELVSAVLAAHFTTYTTQGNLNNHIGVPLTLLSIRKDAQMAVIEMGANHQREIAGYCVYTAPTHGIITNVGKAHLEGFGGVEGVKKGKGELFDYLREHKGTAFIYSDYDYLQEMSAGIPHIEQYGTTTGAVTGKVHAAEPFLTAEITGGLTPCLIHSKLVGVYNLPNILCAVSVGLHFGVPAEKIVAAIEAYTPSNSRSQLVTRGTNSIILDAYNANPTSMKAAIENFAHLPAGQKVLMLGGMMELGPESLSEHRQLVELISSYNWKAVVLVGGDFGKLDHPFLYFANAEAAAEWFRQQAFEHTHILVKGSRSMQMEKILA</sequence>
<keyword evidence="7 10" id="KW-0573">Peptidoglycan synthesis</keyword>
<feature type="domain" description="Mur ligase central" evidence="14">
    <location>
        <begin position="95"/>
        <end position="278"/>
    </location>
</feature>
<evidence type="ECO:0000256" key="4">
    <source>
        <dbReference type="ARBA" id="ARBA00022741"/>
    </source>
</evidence>
<feature type="domain" description="Mur ligase C-terminal" evidence="13">
    <location>
        <begin position="302"/>
        <end position="416"/>
    </location>
</feature>
<evidence type="ECO:0000313" key="16">
    <source>
        <dbReference type="Proteomes" id="UP000190888"/>
    </source>
</evidence>
<evidence type="ECO:0000256" key="5">
    <source>
        <dbReference type="ARBA" id="ARBA00022840"/>
    </source>
</evidence>
<dbReference type="InterPro" id="IPR051046">
    <property type="entry name" value="MurCDEF_CellWall_CoF430Synth"/>
</dbReference>
<dbReference type="GO" id="GO:0005524">
    <property type="term" value="F:ATP binding"/>
    <property type="evidence" value="ECO:0007669"/>
    <property type="project" value="UniProtKB-UniRule"/>
</dbReference>
<keyword evidence="6 10" id="KW-0133">Cell shape</keyword>
<evidence type="ECO:0000256" key="7">
    <source>
        <dbReference type="ARBA" id="ARBA00022984"/>
    </source>
</evidence>
<keyword evidence="5 10" id="KW-0067">ATP-binding</keyword>
<name>A0A1T4N617_9BACT</name>
<reference evidence="15 16" key="1">
    <citation type="submission" date="2017-02" db="EMBL/GenBank/DDBJ databases">
        <authorList>
            <person name="Peterson S.W."/>
        </authorList>
    </citation>
    <scope>NUCLEOTIDE SEQUENCE [LARGE SCALE GENOMIC DNA]</scope>
    <source>
        <strain evidence="15 16">DSM 22335</strain>
    </source>
</reference>
<feature type="binding site" evidence="10">
    <location>
        <begin position="97"/>
        <end position="103"/>
    </location>
    <ligand>
        <name>ATP</name>
        <dbReference type="ChEBI" id="CHEBI:30616"/>
    </ligand>
</feature>
<dbReference type="SUPFAM" id="SSF63418">
    <property type="entry name" value="MurE/MurF N-terminal domain"/>
    <property type="match status" value="1"/>
</dbReference>
<evidence type="ECO:0000256" key="8">
    <source>
        <dbReference type="ARBA" id="ARBA00023306"/>
    </source>
</evidence>
<comment type="pathway">
    <text evidence="10 11">Cell wall biogenesis; peptidoglycan biosynthesis.</text>
</comment>
<comment type="function">
    <text evidence="10 11">Involved in cell wall formation. Catalyzes the final step in the synthesis of UDP-N-acetylmuramoyl-pentapeptide, the precursor of murein.</text>
</comment>
<dbReference type="Gene3D" id="3.40.1390.10">
    <property type="entry name" value="MurE/MurF, N-terminal domain"/>
    <property type="match status" value="1"/>
</dbReference>
<comment type="similarity">
    <text evidence="10">Belongs to the MurCDEF family. MurF subfamily.</text>
</comment>
<dbReference type="SUPFAM" id="SSF53244">
    <property type="entry name" value="MurD-like peptide ligases, peptide-binding domain"/>
    <property type="match status" value="1"/>
</dbReference>
<comment type="subcellular location">
    <subcellularLocation>
        <location evidence="10 11">Cytoplasm</location>
    </subcellularLocation>
</comment>
<dbReference type="EC" id="6.3.2.10" evidence="10 11"/>
<dbReference type="Pfam" id="PF01225">
    <property type="entry name" value="Mur_ligase"/>
    <property type="match status" value="1"/>
</dbReference>
<accession>A0A1T4N617</accession>
<proteinExistence type="inferred from homology"/>
<evidence type="ECO:0000256" key="6">
    <source>
        <dbReference type="ARBA" id="ARBA00022960"/>
    </source>
</evidence>
<dbReference type="OrthoDB" id="9801978at2"/>
<dbReference type="GO" id="GO:0009252">
    <property type="term" value="P:peptidoglycan biosynthetic process"/>
    <property type="evidence" value="ECO:0007669"/>
    <property type="project" value="UniProtKB-UniRule"/>
</dbReference>
<dbReference type="GO" id="GO:0008766">
    <property type="term" value="F:UDP-N-acetylmuramoylalanyl-D-glutamyl-2,6-diaminopimelate-D-alanyl-D-alanine ligase activity"/>
    <property type="evidence" value="ECO:0007669"/>
    <property type="project" value="RHEA"/>
</dbReference>
<dbReference type="Proteomes" id="UP000190888">
    <property type="component" value="Unassembled WGS sequence"/>
</dbReference>
<keyword evidence="1 10" id="KW-0963">Cytoplasm</keyword>
<dbReference type="GO" id="GO:0047480">
    <property type="term" value="F:UDP-N-acetylmuramoyl-tripeptide-D-alanyl-D-alanine ligase activity"/>
    <property type="evidence" value="ECO:0007669"/>
    <property type="project" value="UniProtKB-UniRule"/>
</dbReference>
<evidence type="ECO:0000256" key="3">
    <source>
        <dbReference type="ARBA" id="ARBA00022618"/>
    </source>
</evidence>
<dbReference type="SUPFAM" id="SSF53623">
    <property type="entry name" value="MurD-like peptide ligases, catalytic domain"/>
    <property type="match status" value="1"/>
</dbReference>
<evidence type="ECO:0000256" key="10">
    <source>
        <dbReference type="HAMAP-Rule" id="MF_02019"/>
    </source>
</evidence>
<dbReference type="GO" id="GO:0051301">
    <property type="term" value="P:cell division"/>
    <property type="evidence" value="ECO:0007669"/>
    <property type="project" value="UniProtKB-KW"/>
</dbReference>
<comment type="catalytic activity">
    <reaction evidence="10 11">
        <text>D-alanyl-D-alanine + UDP-N-acetyl-alpha-D-muramoyl-L-alanyl-gamma-D-glutamyl-meso-2,6-diaminopimelate + ATP = UDP-N-acetyl-alpha-D-muramoyl-L-alanyl-gamma-D-glutamyl-meso-2,6-diaminopimeloyl-D-alanyl-D-alanine + ADP + phosphate + H(+)</text>
        <dbReference type="Rhea" id="RHEA:28374"/>
        <dbReference type="ChEBI" id="CHEBI:15378"/>
        <dbReference type="ChEBI" id="CHEBI:30616"/>
        <dbReference type="ChEBI" id="CHEBI:43474"/>
        <dbReference type="ChEBI" id="CHEBI:57822"/>
        <dbReference type="ChEBI" id="CHEBI:61386"/>
        <dbReference type="ChEBI" id="CHEBI:83905"/>
        <dbReference type="ChEBI" id="CHEBI:456216"/>
        <dbReference type="EC" id="6.3.2.10"/>
    </reaction>
</comment>
<protein>
    <recommendedName>
        <fullName evidence="10 11">UDP-N-acetylmuramoyl-tripeptide--D-alanyl-D-alanine ligase</fullName>
        <ecNumber evidence="10 11">6.3.2.10</ecNumber>
    </recommendedName>
    <alternativeName>
        <fullName evidence="10">D-alanyl-D-alanine-adding enzyme</fullName>
    </alternativeName>
</protein>
<dbReference type="NCBIfam" id="TIGR01143">
    <property type="entry name" value="murF"/>
    <property type="match status" value="1"/>
</dbReference>
<dbReference type="InterPro" id="IPR036565">
    <property type="entry name" value="Mur-like_cat_sf"/>
</dbReference>
<evidence type="ECO:0000259" key="14">
    <source>
        <dbReference type="Pfam" id="PF08245"/>
    </source>
</evidence>
<dbReference type="PANTHER" id="PTHR43024:SF1">
    <property type="entry name" value="UDP-N-ACETYLMURAMOYL-TRIPEPTIDE--D-ALANYL-D-ALANINE LIGASE"/>
    <property type="match status" value="1"/>
</dbReference>
<organism evidence="15 16">
    <name type="scientific">Sediminibacterium ginsengisoli</name>
    <dbReference type="NCBI Taxonomy" id="413434"/>
    <lineage>
        <taxon>Bacteria</taxon>
        <taxon>Pseudomonadati</taxon>
        <taxon>Bacteroidota</taxon>
        <taxon>Chitinophagia</taxon>
        <taxon>Chitinophagales</taxon>
        <taxon>Chitinophagaceae</taxon>
        <taxon>Sediminibacterium</taxon>
    </lineage>
</organism>
<gene>
    <name evidence="10" type="primary">murF</name>
    <name evidence="15" type="ORF">SAMN04488132_104109</name>
</gene>
<evidence type="ECO:0000256" key="2">
    <source>
        <dbReference type="ARBA" id="ARBA00022598"/>
    </source>
</evidence>
<dbReference type="UniPathway" id="UPA00219"/>
<dbReference type="InterPro" id="IPR000713">
    <property type="entry name" value="Mur_ligase_N"/>
</dbReference>
<dbReference type="InterPro" id="IPR005863">
    <property type="entry name" value="UDP-N-AcMur_synth"/>
</dbReference>
<dbReference type="EMBL" id="FUWH01000004">
    <property type="protein sequence ID" value="SJZ74643.1"/>
    <property type="molecule type" value="Genomic_DNA"/>
</dbReference>